<dbReference type="GO" id="GO:0019305">
    <property type="term" value="P:dTDP-rhamnose biosynthetic process"/>
    <property type="evidence" value="ECO:0007669"/>
    <property type="project" value="TreeGrafter"/>
</dbReference>
<dbReference type="Pfam" id="PF04321">
    <property type="entry name" value="RmlD_sub_bind"/>
    <property type="match status" value="1"/>
</dbReference>
<dbReference type="SUPFAM" id="SSF51735">
    <property type="entry name" value="NAD(P)-binding Rossmann-fold domains"/>
    <property type="match status" value="1"/>
</dbReference>
<comment type="function">
    <text evidence="2">Catalyzes the reduction of dTDP-6-deoxy-L-lyxo-4-hexulose to yield dTDP-L-rhamnose.</text>
</comment>
<protein>
    <recommendedName>
        <fullName evidence="2">dTDP-4-dehydrorhamnose reductase</fullName>
        <ecNumber evidence="2">1.1.1.133</ecNumber>
    </recommendedName>
</protein>
<feature type="domain" description="RmlD-like substrate binding" evidence="3">
    <location>
        <begin position="1"/>
        <end position="279"/>
    </location>
</feature>
<accession>A0A9C9ELI7</accession>
<name>A0A9C9ELI7_UNCW3</name>
<comment type="pathway">
    <text evidence="2">Carbohydrate biosynthesis; dTDP-L-rhamnose biosynthesis.</text>
</comment>
<keyword evidence="2 4" id="KW-0560">Oxidoreductase</keyword>
<dbReference type="GO" id="GO:0008831">
    <property type="term" value="F:dTDP-4-dehydrorhamnose reductase activity"/>
    <property type="evidence" value="ECO:0007669"/>
    <property type="project" value="UniProtKB-EC"/>
</dbReference>
<keyword evidence="2" id="KW-0521">NADP</keyword>
<organism evidence="4 5">
    <name type="scientific">candidate division WOR-3 bacterium</name>
    <dbReference type="NCBI Taxonomy" id="2052148"/>
    <lineage>
        <taxon>Bacteria</taxon>
        <taxon>Bacteria division WOR-3</taxon>
    </lineage>
</organism>
<dbReference type="InterPro" id="IPR036291">
    <property type="entry name" value="NAD(P)-bd_dom_sf"/>
</dbReference>
<comment type="similarity">
    <text evidence="1 2">Belongs to the dTDP-4-dehydrorhamnose reductase family.</text>
</comment>
<dbReference type="PANTHER" id="PTHR10491">
    <property type="entry name" value="DTDP-4-DEHYDRORHAMNOSE REDUCTASE"/>
    <property type="match status" value="1"/>
</dbReference>
<dbReference type="PANTHER" id="PTHR10491:SF4">
    <property type="entry name" value="METHIONINE ADENOSYLTRANSFERASE 2 SUBUNIT BETA"/>
    <property type="match status" value="1"/>
</dbReference>
<evidence type="ECO:0000313" key="5">
    <source>
        <dbReference type="Proteomes" id="UP000885826"/>
    </source>
</evidence>
<dbReference type="InterPro" id="IPR029903">
    <property type="entry name" value="RmlD-like-bd"/>
</dbReference>
<comment type="caution">
    <text evidence="4">The sequence shown here is derived from an EMBL/GenBank/DDBJ whole genome shotgun (WGS) entry which is preliminary data.</text>
</comment>
<dbReference type="AlphaFoldDB" id="A0A9C9ELI7"/>
<reference evidence="4" key="1">
    <citation type="journal article" date="2020" name="mSystems">
        <title>Genome- and Community-Level Interaction Insights into Carbon Utilization and Element Cycling Functions of Hydrothermarchaeota in Hydrothermal Sediment.</title>
        <authorList>
            <person name="Zhou Z."/>
            <person name="Liu Y."/>
            <person name="Xu W."/>
            <person name="Pan J."/>
            <person name="Luo Z.H."/>
            <person name="Li M."/>
        </authorList>
    </citation>
    <scope>NUCLEOTIDE SEQUENCE</scope>
    <source>
        <strain evidence="4">HyVt-388</strain>
    </source>
</reference>
<proteinExistence type="inferred from homology"/>
<evidence type="ECO:0000256" key="1">
    <source>
        <dbReference type="ARBA" id="ARBA00010944"/>
    </source>
</evidence>
<dbReference type="Gene3D" id="3.40.50.720">
    <property type="entry name" value="NAD(P)-binding Rossmann-like Domain"/>
    <property type="match status" value="1"/>
</dbReference>
<evidence type="ECO:0000259" key="3">
    <source>
        <dbReference type="Pfam" id="PF04321"/>
    </source>
</evidence>
<sequence length="282" mass="32359">MKVFISGAHGALGTEMQNVLKREGINFLATDLNQLDVGNFKKTNETLLKYRPDVILHFAAISNVDECEKNKDLAFQTNALSTLGLAVISKKINAKILYVSTNFVFDGRAEKAYSEYSRTAPINEYGRTKLLGENYIKDLCDRYFIVRTAWLFGKNSKTFISKFIVSEDKPRSIDVICDQFGSFTYTVDLAETIWLLIKSENYGVYHIVNRDMGSWLDFALKAKELMKFKTDIKPIKTEELNLPAPRPRFAPLESKNFEFFFEKSMRTWQEALIAFIKSITTK</sequence>
<dbReference type="GO" id="GO:0005829">
    <property type="term" value="C:cytosol"/>
    <property type="evidence" value="ECO:0007669"/>
    <property type="project" value="TreeGrafter"/>
</dbReference>
<dbReference type="CDD" id="cd05254">
    <property type="entry name" value="dTDP_HR_like_SDR_e"/>
    <property type="match status" value="1"/>
</dbReference>
<gene>
    <name evidence="4" type="primary">rfbD</name>
    <name evidence="4" type="ORF">ENI34_04395</name>
</gene>
<dbReference type="InterPro" id="IPR005913">
    <property type="entry name" value="dTDP_dehydrorham_reduct"/>
</dbReference>
<dbReference type="EMBL" id="DRIG01000047">
    <property type="protein sequence ID" value="HEC78368.1"/>
    <property type="molecule type" value="Genomic_DNA"/>
</dbReference>
<dbReference type="NCBIfam" id="TIGR01214">
    <property type="entry name" value="rmlD"/>
    <property type="match status" value="1"/>
</dbReference>
<evidence type="ECO:0000313" key="4">
    <source>
        <dbReference type="EMBL" id="HEC78368.1"/>
    </source>
</evidence>
<dbReference type="Gene3D" id="3.90.25.10">
    <property type="entry name" value="UDP-galactose 4-epimerase, domain 1"/>
    <property type="match status" value="1"/>
</dbReference>
<dbReference type="EC" id="1.1.1.133" evidence="2"/>
<dbReference type="Proteomes" id="UP000885826">
    <property type="component" value="Unassembled WGS sequence"/>
</dbReference>
<evidence type="ECO:0000256" key="2">
    <source>
        <dbReference type="RuleBase" id="RU364082"/>
    </source>
</evidence>